<evidence type="ECO:0000313" key="2">
    <source>
        <dbReference type="EMBL" id="EXL97651.1"/>
    </source>
</evidence>
<feature type="compositionally biased region" description="Low complexity" evidence="1">
    <location>
        <begin position="311"/>
        <end position="323"/>
    </location>
</feature>
<dbReference type="VEuPathDB" id="FungiDB:FOIG_09976"/>
<dbReference type="Proteomes" id="UP000030685">
    <property type="component" value="Unassembled WGS sequence"/>
</dbReference>
<feature type="compositionally biased region" description="Basic and acidic residues" evidence="1">
    <location>
        <begin position="21"/>
        <end position="64"/>
    </location>
</feature>
<feature type="compositionally biased region" description="Basic and acidic residues" evidence="1">
    <location>
        <begin position="113"/>
        <end position="122"/>
    </location>
</feature>
<proteinExistence type="predicted"/>
<name>X0JMK5_FUSO5</name>
<dbReference type="AlphaFoldDB" id="X0JMK5"/>
<organism evidence="2">
    <name type="scientific">Fusarium odoratissimum (strain NRRL 54006)</name>
    <dbReference type="NCBI Taxonomy" id="1089451"/>
    <lineage>
        <taxon>Eukaryota</taxon>
        <taxon>Fungi</taxon>
        <taxon>Dikarya</taxon>
        <taxon>Ascomycota</taxon>
        <taxon>Pezizomycotina</taxon>
        <taxon>Sordariomycetes</taxon>
        <taxon>Hypocreomycetidae</taxon>
        <taxon>Hypocreales</taxon>
        <taxon>Nectriaceae</taxon>
        <taxon>Fusarium</taxon>
        <taxon>Fusarium oxysporum species complex</taxon>
        <taxon>Fusarium oxysporum f. sp. cubense (strain race 4)</taxon>
    </lineage>
</organism>
<dbReference type="HOGENOM" id="CLU_494352_0_0_1"/>
<feature type="compositionally biased region" description="Polar residues" evidence="1">
    <location>
        <begin position="150"/>
        <end position="166"/>
    </location>
</feature>
<dbReference type="EMBL" id="JH658288">
    <property type="protein sequence ID" value="EXL97651.1"/>
    <property type="molecule type" value="Genomic_DNA"/>
</dbReference>
<feature type="region of interest" description="Disordered" evidence="1">
    <location>
        <begin position="18"/>
        <end position="405"/>
    </location>
</feature>
<evidence type="ECO:0000256" key="1">
    <source>
        <dbReference type="SAM" id="MobiDB-lite"/>
    </source>
</evidence>
<gene>
    <name evidence="2" type="ORF">FOIG_09976</name>
</gene>
<feature type="compositionally biased region" description="Polar residues" evidence="1">
    <location>
        <begin position="353"/>
        <end position="366"/>
    </location>
</feature>
<reference evidence="2" key="1">
    <citation type="submission" date="2011-11" db="EMBL/GenBank/DDBJ databases">
        <title>The Genome Sequence of Fusarium oxysporum II5.</title>
        <authorList>
            <consortium name="The Broad Institute Genome Sequencing Platform"/>
            <person name="Ma L.-J."/>
            <person name="Gale L.R."/>
            <person name="Schwartz D.C."/>
            <person name="Zhou S."/>
            <person name="Corby-Kistler H."/>
            <person name="Young S.K."/>
            <person name="Zeng Q."/>
            <person name="Gargeya S."/>
            <person name="Fitzgerald M."/>
            <person name="Haas B."/>
            <person name="Abouelleil A."/>
            <person name="Alvarado L."/>
            <person name="Arachchi H.M."/>
            <person name="Berlin A."/>
            <person name="Brown A."/>
            <person name="Chapman S.B."/>
            <person name="Chen Z."/>
            <person name="Dunbar C."/>
            <person name="Freedman E."/>
            <person name="Gearin G."/>
            <person name="Goldberg J."/>
            <person name="Griggs A."/>
            <person name="Gujja S."/>
            <person name="Heiman D."/>
            <person name="Howarth C."/>
            <person name="Larson L."/>
            <person name="Lui A."/>
            <person name="MacDonald P.J.P."/>
            <person name="Montmayeur A."/>
            <person name="Murphy C."/>
            <person name="Neiman D."/>
            <person name="Pearson M."/>
            <person name="Priest M."/>
            <person name="Roberts A."/>
            <person name="Saif S."/>
            <person name="Shea T."/>
            <person name="Shenoy N."/>
            <person name="Sisk P."/>
            <person name="Stolte C."/>
            <person name="Sykes S."/>
            <person name="Wortman J."/>
            <person name="Nusbaum C."/>
            <person name="Birren B."/>
        </authorList>
    </citation>
    <scope>NUCLEOTIDE SEQUENCE [LARGE SCALE GENOMIC DNA]</scope>
    <source>
        <strain evidence="2">54006</strain>
    </source>
</reference>
<dbReference type="RefSeq" id="XP_031059741.1">
    <property type="nucleotide sequence ID" value="XM_031210263.1"/>
</dbReference>
<feature type="compositionally biased region" description="Polar residues" evidence="1">
    <location>
        <begin position="378"/>
        <end position="391"/>
    </location>
</feature>
<dbReference type="GeneID" id="42035151"/>
<feature type="compositionally biased region" description="Low complexity" evidence="1">
    <location>
        <begin position="97"/>
        <end position="107"/>
    </location>
</feature>
<protein>
    <submittedName>
        <fullName evidence="2">Uncharacterized protein</fullName>
    </submittedName>
</protein>
<reference evidence="2" key="2">
    <citation type="submission" date="2012-05" db="EMBL/GenBank/DDBJ databases">
        <title>The Genome Annotation of Fusarium oxysporum II5.</title>
        <authorList>
            <consortium name="The Broad Institute Genomics Platform"/>
            <person name="Ma L.-J."/>
            <person name="Corby-Kistler H."/>
            <person name="Broz K."/>
            <person name="Gale L.R."/>
            <person name="Jonkers W."/>
            <person name="O'Donnell K."/>
            <person name="Ploetz R."/>
            <person name="Steinberg C."/>
            <person name="Schwartz D.C."/>
            <person name="VanEtten H."/>
            <person name="Zhou S."/>
            <person name="Young S.K."/>
            <person name="Zeng Q."/>
            <person name="Gargeya S."/>
            <person name="Fitzgerald M."/>
            <person name="Abouelleil A."/>
            <person name="Alvarado L."/>
            <person name="Chapman S.B."/>
            <person name="Gainer-Dewar J."/>
            <person name="Goldberg J."/>
            <person name="Griggs A."/>
            <person name="Gujja S."/>
            <person name="Hansen M."/>
            <person name="Howarth C."/>
            <person name="Imamovic A."/>
            <person name="Ireland A."/>
            <person name="Larimer J."/>
            <person name="McCowan C."/>
            <person name="Murphy C."/>
            <person name="Pearson M."/>
            <person name="Poon T.W."/>
            <person name="Priest M."/>
            <person name="Roberts A."/>
            <person name="Saif S."/>
            <person name="Shea T."/>
            <person name="Sykes S."/>
            <person name="Wortman J."/>
            <person name="Nusbaum C."/>
            <person name="Birren B."/>
        </authorList>
    </citation>
    <scope>NUCLEOTIDE SEQUENCE</scope>
    <source>
        <strain evidence="2">54006</strain>
    </source>
</reference>
<sequence>MLHFSSGRLSEIRSLTANLEAQRDEATRQGREAQTQREIRAAQDRLRTVQRSSEDLRGELERMRIANTSARISTRDALPSFQGQPASSSRQSHRKTANSSNTGSTSAPQGSREASRTTHNPDVRPSTTLEARSSRQQHHRASRSEDVPQGNLSNYGQPTAYQPGASSGQGFGQATGTQPFSDYQPPSGLQQNVVPQAPSFQAPPIQQPSYYRGYTSSDIAPSLTRTSRQGDSTDSTESSDDEYVDDRGSPYRVNRRQFRDVAGVSVRRNTEAAPGHRSNHRSASGSGGYEPTAIPSQGTGRPSSSSHRRSSSNASNTAAGSSRLPPIGGSTLPGPAVGLPRQTAAPIPPYQSYRPSSPLPQTSQQLAPEYRFPPPNPSSRSYPAHSQSGPTDNRYPTGRAPPNAGTMTAQMQQLSFNQYNQQSAPMGQGSASWSASKQSKYKGQRLPEQRPATDVHAASRSSHYVKLAYVSRQLSANTNPQKGCKPRPFRTSSSASWYPTTIRDITAAWRSQFDCRPVNVPNRSYPAAYWAKRKGYEPTEIWALWYVGPGA</sequence>
<accession>X0JMK5</accession>
<feature type="compositionally biased region" description="Polar residues" evidence="1">
    <location>
        <begin position="81"/>
        <end position="90"/>
    </location>
</feature>
<feature type="compositionally biased region" description="Polar residues" evidence="1">
    <location>
        <begin position="214"/>
        <end position="230"/>
    </location>
</feature>